<feature type="compositionally biased region" description="Low complexity" evidence="1">
    <location>
        <begin position="178"/>
        <end position="188"/>
    </location>
</feature>
<accession>A0A8C5PJS1</accession>
<feature type="compositionally biased region" description="Low complexity" evidence="1">
    <location>
        <begin position="452"/>
        <end position="462"/>
    </location>
</feature>
<feature type="region of interest" description="Disordered" evidence="1">
    <location>
        <begin position="169"/>
        <end position="285"/>
    </location>
</feature>
<evidence type="ECO:0000313" key="3">
    <source>
        <dbReference type="Proteomes" id="UP000694569"/>
    </source>
</evidence>
<feature type="region of interest" description="Disordered" evidence="1">
    <location>
        <begin position="391"/>
        <end position="517"/>
    </location>
</feature>
<sequence>MSNSFICAIFTNGKRPGIYTVASVSYTYVPNVSPSRRLTLPSLEYSIPYKKHHLKNTAFSAHNQDGGCAGGRGDVYDVKRRRRRRKSNSCPTAMEKEKEDLERQIRLLQGLISCHRKLHGNAPATSRWRNPAQPDHGSDESYHGGGRPPLSSNPTHTWRKKYSLVNRCEPAGPAPRVPSNAPSGGDASAPPPLSDGQIRNPKVGVKDPNTAVCPLQVPTTRGGRSNLQHVKHRTHPESPSTSAAWQTHPKPLSPAAPPSKATSKASLDVRPPSFPPDKAGPPRGASAKLVYPRVMTASPVAPTSSNARVDPAKRRLVTPHKMFCSPKSSFALQGSAPHASKTPRARKNKYTWVANSAKPGLCGKKSSPLAKKIVSADAVRTKSPTAAVTTKAKKCSIQGKPGTSRNRYRWKANQPSLTPSGPASVLLHLSVPQSTDQGSAPRLQGPSREAGKGLASPAALKASLKDQMPSSYKVKSRTKLIRRRSSSSPTEKKALPLEPLTMKSRYSLRRRSSPRVKTQIVVKKTSPKGLVHITKHRLRRLPPPKQPDVSRAGGAACHLVEPRVIWWSRVSSGGAACHLVEPRVIWWSRVSSGGAACHLVEPRVIWWSRVSSGGAACHLVEPACHLVSRMSSGGARMSSGGARMSSGGARMSSGGAACHLVEPACHLVEPACHLVEPACHLVEPACHLVEPACHLVEPACHLVEPAHHPKTPIFYAASGVCFVSCHCRLHKQTMRKGYNNGTWVLLAVPLGRQCALGGCLACVVEAPALHAG</sequence>
<organism evidence="2 3">
    <name type="scientific">Leptobrachium leishanense</name>
    <name type="common">Leishan spiny toad</name>
    <dbReference type="NCBI Taxonomy" id="445787"/>
    <lineage>
        <taxon>Eukaryota</taxon>
        <taxon>Metazoa</taxon>
        <taxon>Chordata</taxon>
        <taxon>Craniata</taxon>
        <taxon>Vertebrata</taxon>
        <taxon>Euteleostomi</taxon>
        <taxon>Amphibia</taxon>
        <taxon>Batrachia</taxon>
        <taxon>Anura</taxon>
        <taxon>Pelobatoidea</taxon>
        <taxon>Megophryidae</taxon>
        <taxon>Leptobrachium</taxon>
    </lineage>
</organism>
<dbReference type="AlphaFoldDB" id="A0A8C5PJS1"/>
<feature type="region of interest" description="Disordered" evidence="1">
    <location>
        <begin position="121"/>
        <end position="156"/>
    </location>
</feature>
<keyword evidence="3" id="KW-1185">Reference proteome</keyword>
<name>A0A8C5PJS1_9ANUR</name>
<reference evidence="2" key="2">
    <citation type="submission" date="2025-09" db="UniProtKB">
        <authorList>
            <consortium name="Ensembl"/>
        </authorList>
    </citation>
    <scope>IDENTIFICATION</scope>
</reference>
<feature type="compositionally biased region" description="Polar residues" evidence="1">
    <location>
        <begin position="217"/>
        <end position="228"/>
    </location>
</feature>
<dbReference type="GeneTree" id="ENSGT00990000211026"/>
<feature type="region of interest" description="Disordered" evidence="1">
    <location>
        <begin position="79"/>
        <end position="99"/>
    </location>
</feature>
<dbReference type="OrthoDB" id="3247158at2759"/>
<feature type="compositionally biased region" description="Basic residues" evidence="1">
    <location>
        <begin position="474"/>
        <end position="485"/>
    </location>
</feature>
<evidence type="ECO:0000256" key="1">
    <source>
        <dbReference type="SAM" id="MobiDB-lite"/>
    </source>
</evidence>
<reference evidence="2" key="1">
    <citation type="submission" date="2025-08" db="UniProtKB">
        <authorList>
            <consortium name="Ensembl"/>
        </authorList>
    </citation>
    <scope>IDENTIFICATION</scope>
</reference>
<protein>
    <submittedName>
        <fullName evidence="2">Uncharacterized protein</fullName>
    </submittedName>
</protein>
<dbReference type="Ensembl" id="ENSLLET00000024705.1">
    <property type="protein sequence ID" value="ENSLLEP00000023791.1"/>
    <property type="gene ID" value="ENSLLEG00000015135.1"/>
</dbReference>
<evidence type="ECO:0000313" key="2">
    <source>
        <dbReference type="Ensembl" id="ENSLLEP00000023791.1"/>
    </source>
</evidence>
<proteinExistence type="predicted"/>
<dbReference type="Proteomes" id="UP000694569">
    <property type="component" value="Unplaced"/>
</dbReference>